<dbReference type="SUPFAM" id="SSF56854">
    <property type="entry name" value="Bcl-2 inhibitors of programmed cell death"/>
    <property type="match status" value="1"/>
</dbReference>
<keyword evidence="5" id="KW-1185">Reference proteome</keyword>
<gene>
    <name evidence="4" type="ORF">P4O66_014393</name>
</gene>
<feature type="compositionally biased region" description="Basic residues" evidence="3">
    <location>
        <begin position="65"/>
        <end position="79"/>
    </location>
</feature>
<evidence type="ECO:0000256" key="2">
    <source>
        <dbReference type="ARBA" id="ARBA00022703"/>
    </source>
</evidence>
<feature type="region of interest" description="Disordered" evidence="3">
    <location>
        <begin position="38"/>
        <end position="79"/>
    </location>
</feature>
<reference evidence="4" key="1">
    <citation type="submission" date="2023-03" db="EMBL/GenBank/DDBJ databases">
        <title>Electrophorus voltai genome.</title>
        <authorList>
            <person name="Bian C."/>
        </authorList>
    </citation>
    <scope>NUCLEOTIDE SEQUENCE</scope>
    <source>
        <strain evidence="4">CB-2022</strain>
        <tissue evidence="4">Muscle</tissue>
    </source>
</reference>
<proteinExistence type="predicted"/>
<dbReference type="EMBL" id="JAROKS010000021">
    <property type="protein sequence ID" value="KAK1790507.1"/>
    <property type="molecule type" value="Genomic_DNA"/>
</dbReference>
<dbReference type="InterPro" id="IPR036834">
    <property type="entry name" value="Bcl-2-like_sf"/>
</dbReference>
<dbReference type="GO" id="GO:0006915">
    <property type="term" value="P:apoptotic process"/>
    <property type="evidence" value="ECO:0007669"/>
    <property type="project" value="UniProtKB-KW"/>
</dbReference>
<dbReference type="Gene3D" id="1.10.437.10">
    <property type="entry name" value="Blc2-like"/>
    <property type="match status" value="1"/>
</dbReference>
<evidence type="ECO:0000256" key="1">
    <source>
        <dbReference type="ARBA" id="ARBA00022553"/>
    </source>
</evidence>
<evidence type="ECO:0000256" key="3">
    <source>
        <dbReference type="SAM" id="MobiDB-lite"/>
    </source>
</evidence>
<dbReference type="PANTHER" id="PTHR14965:SF1">
    <property type="entry name" value="APOPTOSIS FACILITATOR BCL-2-LIKE PROTEIN 14"/>
    <property type="match status" value="1"/>
</dbReference>
<sequence length="433" mass="48576">MANGKQQQRDQGSENAQMLTKDSIEFKLLLAYSVRNEPAHSHLHQSRGGEAKAASPESPEDHSKQEKRKKKMKKKKKKNKLLKVISCIRPAENDDIQVTGDHRRQVASYSEEEDLEGVVNKLIKIKDSVHFFPGEIESDGDDIIEKIVELLRDHGDKLNEEIEKNFPLMQQLQAILSYSFFENVAMTFMQRLSPAELPHSQSHEITQIALTCEVTRRLNAMDRHPMNRVLGFGAKYLQDYFTPWINSQGGYIVSLTSDINKSSGVHRYSLLLERFLAPTMMLKRKSNETRRLLLFNLKSSANPQVGHDPWQQRCDSRVEFVAAWLCVGGGCAGGGSVPMRRAGCDEDGTPHATPSPWLRVPSNHSASDCLPGAVPGHKPLKRFGFHFGCCKYTCHAHCRDLVTLDCQPNGSPSDGLLSVLAQDHLNNNQSSHS</sequence>
<keyword evidence="2" id="KW-0053">Apoptosis</keyword>
<evidence type="ECO:0000313" key="5">
    <source>
        <dbReference type="Proteomes" id="UP001239994"/>
    </source>
</evidence>
<accession>A0AAD8Z0W8</accession>
<evidence type="ECO:0000313" key="4">
    <source>
        <dbReference type="EMBL" id="KAK1790507.1"/>
    </source>
</evidence>
<dbReference type="AlphaFoldDB" id="A0AAD8Z0W8"/>
<dbReference type="PANTHER" id="PTHR14965">
    <property type="entry name" value="SI:CH73-248E21.1"/>
    <property type="match status" value="1"/>
</dbReference>
<comment type="caution">
    <text evidence="4">The sequence shown here is derived from an EMBL/GenBank/DDBJ whole genome shotgun (WGS) entry which is preliminary data.</text>
</comment>
<dbReference type="Proteomes" id="UP001239994">
    <property type="component" value="Unassembled WGS sequence"/>
</dbReference>
<keyword evidence="1" id="KW-0597">Phosphoprotein</keyword>
<protein>
    <submittedName>
        <fullName evidence="4">Uncharacterized protein</fullName>
    </submittedName>
</protein>
<organism evidence="4 5">
    <name type="scientific">Electrophorus voltai</name>
    <dbReference type="NCBI Taxonomy" id="2609070"/>
    <lineage>
        <taxon>Eukaryota</taxon>
        <taxon>Metazoa</taxon>
        <taxon>Chordata</taxon>
        <taxon>Craniata</taxon>
        <taxon>Vertebrata</taxon>
        <taxon>Euteleostomi</taxon>
        <taxon>Actinopterygii</taxon>
        <taxon>Neopterygii</taxon>
        <taxon>Teleostei</taxon>
        <taxon>Ostariophysi</taxon>
        <taxon>Gymnotiformes</taxon>
        <taxon>Gymnotoidei</taxon>
        <taxon>Gymnotidae</taxon>
        <taxon>Electrophorus</taxon>
    </lineage>
</organism>
<feature type="non-terminal residue" evidence="4">
    <location>
        <position position="1"/>
    </location>
</feature>
<dbReference type="GO" id="GO:2001236">
    <property type="term" value="P:regulation of extrinsic apoptotic signaling pathway"/>
    <property type="evidence" value="ECO:0007669"/>
    <property type="project" value="TreeGrafter"/>
</dbReference>
<name>A0AAD8Z0W8_9TELE</name>